<proteinExistence type="predicted"/>
<dbReference type="EMBL" id="BAAAKJ010000105">
    <property type="protein sequence ID" value="GAA1391074.1"/>
    <property type="molecule type" value="Genomic_DNA"/>
</dbReference>
<dbReference type="Proteomes" id="UP001499863">
    <property type="component" value="Unassembled WGS sequence"/>
</dbReference>
<feature type="domain" description="Nucleotidyl transferase" evidence="2">
    <location>
        <begin position="3"/>
        <end position="225"/>
    </location>
</feature>
<name>A0ABN1XV73_9ACTN</name>
<dbReference type="InterPro" id="IPR050486">
    <property type="entry name" value="Mannose-1P_guanyltransferase"/>
</dbReference>
<dbReference type="Pfam" id="PF00483">
    <property type="entry name" value="NTP_transferase"/>
    <property type="match status" value="1"/>
</dbReference>
<dbReference type="Gene3D" id="3.90.550.10">
    <property type="entry name" value="Spore Coat Polysaccharide Biosynthesis Protein SpsA, Chain A"/>
    <property type="match status" value="1"/>
</dbReference>
<accession>A0ABN1XV73</accession>
<dbReference type="InterPro" id="IPR029044">
    <property type="entry name" value="Nucleotide-diphossugar_trans"/>
</dbReference>
<feature type="region of interest" description="Disordered" evidence="1">
    <location>
        <begin position="258"/>
        <end position="290"/>
    </location>
</feature>
<dbReference type="SUPFAM" id="SSF53448">
    <property type="entry name" value="Nucleotide-diphospho-sugar transferases"/>
    <property type="match status" value="1"/>
</dbReference>
<comment type="caution">
    <text evidence="3">The sequence shown here is derived from an EMBL/GenBank/DDBJ whole genome shotgun (WGS) entry which is preliminary data.</text>
</comment>
<evidence type="ECO:0000313" key="3">
    <source>
        <dbReference type="EMBL" id="GAA1391074.1"/>
    </source>
</evidence>
<feature type="compositionally biased region" description="Low complexity" evidence="1">
    <location>
        <begin position="264"/>
        <end position="283"/>
    </location>
</feature>
<reference evidence="3 4" key="1">
    <citation type="journal article" date="2019" name="Int. J. Syst. Evol. Microbiol.">
        <title>The Global Catalogue of Microorganisms (GCM) 10K type strain sequencing project: providing services to taxonomists for standard genome sequencing and annotation.</title>
        <authorList>
            <consortium name="The Broad Institute Genomics Platform"/>
            <consortium name="The Broad Institute Genome Sequencing Center for Infectious Disease"/>
            <person name="Wu L."/>
            <person name="Ma J."/>
        </authorList>
    </citation>
    <scope>NUCLEOTIDE SEQUENCE [LARGE SCALE GENOMIC DNA]</scope>
    <source>
        <strain evidence="3 4">JCM 12393</strain>
    </source>
</reference>
<protein>
    <submittedName>
        <fullName evidence="3">Nucleotidyltransferase family protein</fullName>
    </submittedName>
</protein>
<gene>
    <name evidence="3" type="ORF">GCM10009639_20540</name>
</gene>
<sequence>MHAVILAGGKGVRLRPYTTALPKPLVPIGDQHAILEIVMRQLAAAGFQTVTLAIGHLGHIIRAYVGNGSQWGLRVGYAVEDSPLGTLGPLLTMQDRLPDDFLVMNGDILTDLDFAGVLKHHEASGAPLTIATYARQVKIDFGVLTAEAGSITGFQEKPSIDYRVSMGVYGVSRAALARYTPGLPLGFDELVLDLLAAQTPPSAYEFDGYWLDIGRPDDYDRANAEFSLNRSLLLPGEPAAPAAGEGLYAVPNGQGLPIPAARTAPEAADGQAPAAPAAVPAGPGNDGRAA</sequence>
<evidence type="ECO:0000313" key="4">
    <source>
        <dbReference type="Proteomes" id="UP001499863"/>
    </source>
</evidence>
<keyword evidence="4" id="KW-1185">Reference proteome</keyword>
<dbReference type="InterPro" id="IPR005835">
    <property type="entry name" value="NTP_transferase_dom"/>
</dbReference>
<evidence type="ECO:0000259" key="2">
    <source>
        <dbReference type="Pfam" id="PF00483"/>
    </source>
</evidence>
<evidence type="ECO:0000256" key="1">
    <source>
        <dbReference type="SAM" id="MobiDB-lite"/>
    </source>
</evidence>
<organism evidence="3 4">
    <name type="scientific">Kitasatospora putterlickiae</name>
    <dbReference type="NCBI Taxonomy" id="221725"/>
    <lineage>
        <taxon>Bacteria</taxon>
        <taxon>Bacillati</taxon>
        <taxon>Actinomycetota</taxon>
        <taxon>Actinomycetes</taxon>
        <taxon>Kitasatosporales</taxon>
        <taxon>Streptomycetaceae</taxon>
        <taxon>Kitasatospora</taxon>
    </lineage>
</organism>
<dbReference type="PANTHER" id="PTHR22572">
    <property type="entry name" value="SUGAR-1-PHOSPHATE GUANYL TRANSFERASE"/>
    <property type="match status" value="1"/>
</dbReference>